<dbReference type="InterPro" id="IPR031330">
    <property type="entry name" value="Gly_Hdrlase_35_cat"/>
</dbReference>
<comment type="similarity">
    <text evidence="1 5">Belongs to the glycosyl hydrolase 35 family.</text>
</comment>
<dbReference type="FunFam" id="3.20.20.80:FF:000116">
    <property type="entry name" value="Beta-galactosidase 3"/>
    <property type="match status" value="1"/>
</dbReference>
<proteinExistence type="inferred from homology"/>
<evidence type="ECO:0000256" key="5">
    <source>
        <dbReference type="RuleBase" id="RU003679"/>
    </source>
</evidence>
<dbReference type="GO" id="GO:0005975">
    <property type="term" value="P:carbohydrate metabolic process"/>
    <property type="evidence" value="ECO:0007669"/>
    <property type="project" value="InterPro"/>
</dbReference>
<dbReference type="PRINTS" id="PR00742">
    <property type="entry name" value="GLHYDRLASE35"/>
</dbReference>
<dbReference type="Pfam" id="PF21317">
    <property type="entry name" value="BetaGal_ABD_1"/>
    <property type="match status" value="1"/>
</dbReference>
<feature type="domain" description="Beta-galactosidase 1-like first all-beta" evidence="7">
    <location>
        <begin position="376"/>
        <end position="488"/>
    </location>
</feature>
<name>A0A0A7FVS7_9CLOT</name>
<dbReference type="InterPro" id="IPR026283">
    <property type="entry name" value="B-gal_1-like"/>
</dbReference>
<feature type="active site" description="Nucleophile" evidence="4">
    <location>
        <position position="239"/>
    </location>
</feature>
<keyword evidence="3" id="KW-0326">Glycosidase</keyword>
<dbReference type="InterPro" id="IPR001944">
    <property type="entry name" value="Glycoside_Hdrlase_35"/>
</dbReference>
<sequence length="592" mass="69127">MRKFEISKEFLLDGEKFKIISGAIHYFRIAESHWEESLYNLKALGCNTVETYVPWNIHEPEEGKMYFEGNANLLGFLDVAKKLGLYVILRPTPYICAEWEFGGLPGWLLKYKDIRFRTSDPDFIEKVENYYKELIPRVVPYQIDHGGNILMMQVENEYGSYGNDKDYLNMVADLMRKYGVTVPLFTSDGGWQEALEAGSLIENDIMPTANFGSKTEENFNELKTFMNKNNKEYPLMCMEFWDGWFNRYNEKIIRRDGQDVANEVEKLYDMGSFNFYMFQGGTNFGFMNGCSARLNNDLPQVTSYDYDALLTEWGDPTDKYFKVQEVLKSKIKDWEFNEPKVPTKKAYGTFKLSNKVSLINTLDKISEKHRYKYTVPMEELDQYYGYILYSTNIKSEGRDVKARLVRVSDRAHVFLNGEKIFTAYKKDFDGEFVLSLKEGNNKIDILVENMGRVNYGERLQNPEQYKGIRGGLKVDIHFQSDWDIYNLELKDIDSINYESEWKENTPAFYEYEVEISDVNDTFLDTRNFGKGVAFVNGINIGRFWNVGPHGYLYIPRDFLKEGKNTITVFETEGVYSEEISLLDHPVYIDIKE</sequence>
<dbReference type="Proteomes" id="UP000030635">
    <property type="component" value="Chromosome"/>
</dbReference>
<feature type="domain" description="Beta-galactosidase galactose-binding" evidence="8">
    <location>
        <begin position="506"/>
        <end position="564"/>
    </location>
</feature>
<feature type="domain" description="Glycoside hydrolase 35 catalytic" evidence="6">
    <location>
        <begin position="9"/>
        <end position="328"/>
    </location>
</feature>
<dbReference type="Gene3D" id="2.60.120.260">
    <property type="entry name" value="Galactose-binding domain-like"/>
    <property type="match status" value="2"/>
</dbReference>
<dbReference type="KEGG" id="cbv:U729_1430"/>
<evidence type="ECO:0000259" key="6">
    <source>
        <dbReference type="Pfam" id="PF01301"/>
    </source>
</evidence>
<dbReference type="eggNOG" id="COG1874">
    <property type="taxonomic scope" value="Bacteria"/>
</dbReference>
<protein>
    <submittedName>
        <fullName evidence="9">Beta-galactosidase family protein</fullName>
    </submittedName>
</protein>
<dbReference type="SUPFAM" id="SSF51445">
    <property type="entry name" value="(Trans)glycosidases"/>
    <property type="match status" value="1"/>
</dbReference>
<evidence type="ECO:0000313" key="10">
    <source>
        <dbReference type="Proteomes" id="UP000030635"/>
    </source>
</evidence>
<dbReference type="InterPro" id="IPR008979">
    <property type="entry name" value="Galactose-bd-like_sf"/>
</dbReference>
<evidence type="ECO:0000313" key="9">
    <source>
        <dbReference type="EMBL" id="AIY83712.1"/>
    </source>
</evidence>
<dbReference type="InterPro" id="IPR048913">
    <property type="entry name" value="BetaGal_gal-bd"/>
</dbReference>
<evidence type="ECO:0000259" key="7">
    <source>
        <dbReference type="Pfam" id="PF21317"/>
    </source>
</evidence>
<feature type="active site" description="Proton donor" evidence="4">
    <location>
        <position position="157"/>
    </location>
</feature>
<dbReference type="OrthoDB" id="9813184at2"/>
<evidence type="ECO:0000256" key="1">
    <source>
        <dbReference type="ARBA" id="ARBA00009809"/>
    </source>
</evidence>
<organism evidence="9 10">
    <name type="scientific">Clostridium baratii str. Sullivan</name>
    <dbReference type="NCBI Taxonomy" id="1415775"/>
    <lineage>
        <taxon>Bacteria</taxon>
        <taxon>Bacillati</taxon>
        <taxon>Bacillota</taxon>
        <taxon>Clostridia</taxon>
        <taxon>Eubacteriales</taxon>
        <taxon>Clostridiaceae</taxon>
        <taxon>Clostridium</taxon>
    </lineage>
</organism>
<keyword evidence="10" id="KW-1185">Reference proteome</keyword>
<dbReference type="EMBL" id="CP006905">
    <property type="protein sequence ID" value="AIY83712.1"/>
    <property type="molecule type" value="Genomic_DNA"/>
</dbReference>
<dbReference type="InterPro" id="IPR048912">
    <property type="entry name" value="BetaGal1-like_ABD1"/>
</dbReference>
<reference evidence="9 10" key="1">
    <citation type="journal article" date="2015" name="Infect. Genet. Evol.">
        <title>Genomic sequences of six botulinum neurotoxin-producing strains representing three clostridial species illustrate the mobility and diversity of botulinum neurotoxin genes.</title>
        <authorList>
            <person name="Smith T.J."/>
            <person name="Hill K.K."/>
            <person name="Xie G."/>
            <person name="Foley B.T."/>
            <person name="Williamson C.H."/>
            <person name="Foster J.T."/>
            <person name="Johnson S.L."/>
            <person name="Chertkov O."/>
            <person name="Teshima H."/>
            <person name="Gibbons H.S."/>
            <person name="Johnsky L.A."/>
            <person name="Karavis M.A."/>
            <person name="Smith L.A."/>
        </authorList>
    </citation>
    <scope>NUCLEOTIDE SEQUENCE [LARGE SCALE GENOMIC DNA]</scope>
    <source>
        <strain evidence="9">Sullivan</strain>
    </source>
</reference>
<keyword evidence="2" id="KW-0378">Hydrolase</keyword>
<dbReference type="RefSeq" id="WP_039313026.1">
    <property type="nucleotide sequence ID" value="NZ_CP006905.1"/>
</dbReference>
<evidence type="ECO:0000256" key="2">
    <source>
        <dbReference type="ARBA" id="ARBA00022801"/>
    </source>
</evidence>
<evidence type="ECO:0000259" key="8">
    <source>
        <dbReference type="Pfam" id="PF21467"/>
    </source>
</evidence>
<evidence type="ECO:0000256" key="3">
    <source>
        <dbReference type="ARBA" id="ARBA00023295"/>
    </source>
</evidence>
<dbReference type="STRING" id="1561.NPD11_1564"/>
<dbReference type="Pfam" id="PF01301">
    <property type="entry name" value="Glyco_hydro_35"/>
    <property type="match status" value="1"/>
</dbReference>
<evidence type="ECO:0000256" key="4">
    <source>
        <dbReference type="PIRSR" id="PIRSR006336-1"/>
    </source>
</evidence>
<dbReference type="AlphaFoldDB" id="A0A0A7FVS7"/>
<dbReference type="GO" id="GO:0004565">
    <property type="term" value="F:beta-galactosidase activity"/>
    <property type="evidence" value="ECO:0007669"/>
    <property type="project" value="InterPro"/>
</dbReference>
<dbReference type="PIRSF" id="PIRSF006336">
    <property type="entry name" value="B-gal"/>
    <property type="match status" value="1"/>
</dbReference>
<dbReference type="Pfam" id="PF21467">
    <property type="entry name" value="BetaGal_gal-bd"/>
    <property type="match status" value="1"/>
</dbReference>
<dbReference type="InterPro" id="IPR017853">
    <property type="entry name" value="GH"/>
</dbReference>
<gene>
    <name evidence="9" type="ORF">U729_1430</name>
</gene>
<dbReference type="Gene3D" id="3.20.20.80">
    <property type="entry name" value="Glycosidases"/>
    <property type="match status" value="1"/>
</dbReference>
<dbReference type="SUPFAM" id="SSF49785">
    <property type="entry name" value="Galactose-binding domain-like"/>
    <property type="match status" value="1"/>
</dbReference>
<dbReference type="HOGENOM" id="CLU_007853_7_2_9"/>
<accession>A0A0A7FVS7</accession>
<dbReference type="PANTHER" id="PTHR23421">
    <property type="entry name" value="BETA-GALACTOSIDASE RELATED"/>
    <property type="match status" value="1"/>
</dbReference>